<dbReference type="Proteomes" id="UP001604336">
    <property type="component" value="Unassembled WGS sequence"/>
</dbReference>
<dbReference type="EMBL" id="JBFOLK010000010">
    <property type="protein sequence ID" value="KAL2481946.1"/>
    <property type="molecule type" value="Genomic_DNA"/>
</dbReference>
<keyword evidence="2" id="KW-0472">Membrane</keyword>
<dbReference type="InterPro" id="IPR006501">
    <property type="entry name" value="Pectinesterase_inhib_dom"/>
</dbReference>
<dbReference type="InterPro" id="IPR035513">
    <property type="entry name" value="Invertase/methylesterase_inhib"/>
</dbReference>
<name>A0ABD1R2N3_9LAMI</name>
<feature type="compositionally biased region" description="Basic and acidic residues" evidence="1">
    <location>
        <begin position="9"/>
        <end position="23"/>
    </location>
</feature>
<feature type="domain" description="Pectinesterase inhibitor" evidence="3">
    <location>
        <begin position="88"/>
        <end position="246"/>
    </location>
</feature>
<evidence type="ECO:0000313" key="5">
    <source>
        <dbReference type="Proteomes" id="UP001604336"/>
    </source>
</evidence>
<dbReference type="CDD" id="cd15798">
    <property type="entry name" value="PMEI-like_3"/>
    <property type="match status" value="1"/>
</dbReference>
<evidence type="ECO:0000259" key="3">
    <source>
        <dbReference type="SMART" id="SM00856"/>
    </source>
</evidence>
<dbReference type="Pfam" id="PF04043">
    <property type="entry name" value="PMEI"/>
    <property type="match status" value="1"/>
</dbReference>
<proteinExistence type="predicted"/>
<dbReference type="Gene3D" id="1.20.140.40">
    <property type="entry name" value="Invertase/pectin methylesterase inhibitor family protein"/>
    <property type="match status" value="1"/>
</dbReference>
<sequence length="309" mass="35043">MESSVDSFKSAEDDKCFEEQRNEMEYSDDIFESNKNNELEEQEYRRKTKIRLIIIATSSIVLILIIIGAVCGIGLPTHTADNSPRPAIDTDSIKMVCNTTLYHESCFSKMSYLNISDTKEVFIASLQVAIDELVDLSYLPQRLISSENCNHNDSSMPNESFHCEFLIREAIEHVNMSISSLQTGARDEFSTTIISKVRTWLSTAVTDQETCLDELMKIEICTGNVLEDMKSAIRNSTQVINNRLKIISNIFTMIHDFKNPVHRKLLQAEQGGDTGFIGTVSRGEFEPEFVTEVEECHKTSLEPFMHNES</sequence>
<evidence type="ECO:0000256" key="1">
    <source>
        <dbReference type="SAM" id="MobiDB-lite"/>
    </source>
</evidence>
<organism evidence="4 5">
    <name type="scientific">Abeliophyllum distichum</name>
    <dbReference type="NCBI Taxonomy" id="126358"/>
    <lineage>
        <taxon>Eukaryota</taxon>
        <taxon>Viridiplantae</taxon>
        <taxon>Streptophyta</taxon>
        <taxon>Embryophyta</taxon>
        <taxon>Tracheophyta</taxon>
        <taxon>Spermatophyta</taxon>
        <taxon>Magnoliopsida</taxon>
        <taxon>eudicotyledons</taxon>
        <taxon>Gunneridae</taxon>
        <taxon>Pentapetalae</taxon>
        <taxon>asterids</taxon>
        <taxon>lamiids</taxon>
        <taxon>Lamiales</taxon>
        <taxon>Oleaceae</taxon>
        <taxon>Forsythieae</taxon>
        <taxon>Abeliophyllum</taxon>
    </lineage>
</organism>
<keyword evidence="2" id="KW-0812">Transmembrane</keyword>
<dbReference type="AlphaFoldDB" id="A0ABD1R2N3"/>
<reference evidence="5" key="1">
    <citation type="submission" date="2024-07" db="EMBL/GenBank/DDBJ databases">
        <title>Two chromosome-level genome assemblies of Korean endemic species Abeliophyllum distichum and Forsythia ovata (Oleaceae).</title>
        <authorList>
            <person name="Jang H."/>
        </authorList>
    </citation>
    <scope>NUCLEOTIDE SEQUENCE [LARGE SCALE GENOMIC DNA]</scope>
</reference>
<feature type="transmembrane region" description="Helical" evidence="2">
    <location>
        <begin position="52"/>
        <end position="75"/>
    </location>
</feature>
<dbReference type="PANTHER" id="PTHR31707">
    <property type="entry name" value="PECTINESTERASE"/>
    <property type="match status" value="1"/>
</dbReference>
<feature type="region of interest" description="Disordered" evidence="1">
    <location>
        <begin position="1"/>
        <end position="23"/>
    </location>
</feature>
<dbReference type="SUPFAM" id="SSF101148">
    <property type="entry name" value="Plant invertase/pectin methylesterase inhibitor"/>
    <property type="match status" value="1"/>
</dbReference>
<dbReference type="NCBIfam" id="TIGR01614">
    <property type="entry name" value="PME_inhib"/>
    <property type="match status" value="1"/>
</dbReference>
<comment type="caution">
    <text evidence="4">The sequence shown here is derived from an EMBL/GenBank/DDBJ whole genome shotgun (WGS) entry which is preliminary data.</text>
</comment>
<evidence type="ECO:0000256" key="2">
    <source>
        <dbReference type="SAM" id="Phobius"/>
    </source>
</evidence>
<keyword evidence="2" id="KW-1133">Transmembrane helix</keyword>
<dbReference type="SMART" id="SM00856">
    <property type="entry name" value="PMEI"/>
    <property type="match status" value="1"/>
</dbReference>
<keyword evidence="5" id="KW-1185">Reference proteome</keyword>
<accession>A0ABD1R2N3</accession>
<gene>
    <name evidence="4" type="ORF">Adt_34912</name>
</gene>
<evidence type="ECO:0000313" key="4">
    <source>
        <dbReference type="EMBL" id="KAL2481946.1"/>
    </source>
</evidence>
<protein>
    <submittedName>
        <fullName evidence="4">Pectinesterase/pectinesterase inhibitor 26</fullName>
    </submittedName>
</protein>